<name>A0ABU4CS02_RHOJO</name>
<sequence>MDESSSIPQETRIMPDIRERWTTRQVALLNDLESLFLAEGFRHLTISEMASRTRSSRRTLYTVAASKEELVLVVVDRFYNRMGKDARSRASKVDDVHDKIQAYLSASVDRNMDISPTFLRDVEEYLPTRHLYDRHQDMAVSALEEMIRTAMDTGELRSGSPALIAEIIDAVIKRLRDPEILAKIGASKSDVMKAFAQLCREGIV</sequence>
<dbReference type="Gene3D" id="1.10.357.10">
    <property type="entry name" value="Tetracycline Repressor, domain 2"/>
    <property type="match status" value="1"/>
</dbReference>
<gene>
    <name evidence="4" type="ORF">R3Q59_38195</name>
</gene>
<organism evidence="4 5">
    <name type="scientific">Rhodococcus jostii</name>
    <dbReference type="NCBI Taxonomy" id="132919"/>
    <lineage>
        <taxon>Bacteria</taxon>
        <taxon>Bacillati</taxon>
        <taxon>Actinomycetota</taxon>
        <taxon>Actinomycetes</taxon>
        <taxon>Mycobacteriales</taxon>
        <taxon>Nocardiaceae</taxon>
        <taxon>Rhodococcus</taxon>
    </lineage>
</organism>
<dbReference type="EMBL" id="JAWLKA010000036">
    <property type="protein sequence ID" value="MDV6286319.1"/>
    <property type="molecule type" value="Genomic_DNA"/>
</dbReference>
<dbReference type="RefSeq" id="WP_317571426.1">
    <property type="nucleotide sequence ID" value="NZ_JAWLKA010000036.1"/>
</dbReference>
<evidence type="ECO:0000256" key="2">
    <source>
        <dbReference type="PROSITE-ProRule" id="PRU00335"/>
    </source>
</evidence>
<dbReference type="PROSITE" id="PS50977">
    <property type="entry name" value="HTH_TETR_2"/>
    <property type="match status" value="1"/>
</dbReference>
<dbReference type="SUPFAM" id="SSF46689">
    <property type="entry name" value="Homeodomain-like"/>
    <property type="match status" value="1"/>
</dbReference>
<dbReference type="Proteomes" id="UP001185737">
    <property type="component" value="Unassembled WGS sequence"/>
</dbReference>
<accession>A0ABU4CS02</accession>
<dbReference type="Gene3D" id="1.10.10.60">
    <property type="entry name" value="Homeodomain-like"/>
    <property type="match status" value="1"/>
</dbReference>
<evidence type="ECO:0000313" key="4">
    <source>
        <dbReference type="EMBL" id="MDV6286319.1"/>
    </source>
</evidence>
<feature type="domain" description="HTH tetR-type" evidence="3">
    <location>
        <begin position="22"/>
        <end position="82"/>
    </location>
</feature>
<comment type="caution">
    <text evidence="4">The sequence shown here is derived from an EMBL/GenBank/DDBJ whole genome shotgun (WGS) entry which is preliminary data.</text>
</comment>
<evidence type="ECO:0000256" key="1">
    <source>
        <dbReference type="ARBA" id="ARBA00023125"/>
    </source>
</evidence>
<evidence type="ECO:0000313" key="5">
    <source>
        <dbReference type="Proteomes" id="UP001185737"/>
    </source>
</evidence>
<keyword evidence="1 2" id="KW-0238">DNA-binding</keyword>
<feature type="DNA-binding region" description="H-T-H motif" evidence="2">
    <location>
        <begin position="45"/>
        <end position="64"/>
    </location>
</feature>
<reference evidence="4 5" key="1">
    <citation type="submission" date="2023-10" db="EMBL/GenBank/DDBJ databases">
        <title>Development of a sustainable strategy for remediation of hydrocarbon-contaminated territories based on the waste exchange concept.</title>
        <authorList>
            <person name="Krivoruchko A."/>
        </authorList>
    </citation>
    <scope>NUCLEOTIDE SEQUENCE [LARGE SCALE GENOMIC DNA]</scope>
    <source>
        <strain evidence="4 5">IEGM 60</strain>
    </source>
</reference>
<proteinExistence type="predicted"/>
<keyword evidence="5" id="KW-1185">Reference proteome</keyword>
<dbReference type="InterPro" id="IPR009057">
    <property type="entry name" value="Homeodomain-like_sf"/>
</dbReference>
<dbReference type="InterPro" id="IPR001647">
    <property type="entry name" value="HTH_TetR"/>
</dbReference>
<protein>
    <submittedName>
        <fullName evidence="4">TetR/AcrR family transcriptional regulator</fullName>
    </submittedName>
</protein>
<evidence type="ECO:0000259" key="3">
    <source>
        <dbReference type="PROSITE" id="PS50977"/>
    </source>
</evidence>